<keyword evidence="10" id="KW-1185">Reference proteome</keyword>
<comment type="caution">
    <text evidence="9">The sequence shown here is derived from an EMBL/GenBank/DDBJ whole genome shotgun (WGS) entry which is preliminary data.</text>
</comment>
<evidence type="ECO:0000256" key="3">
    <source>
        <dbReference type="ARBA" id="ARBA00023155"/>
    </source>
</evidence>
<dbReference type="PROSITE" id="PS50071">
    <property type="entry name" value="HOMEOBOX_2"/>
    <property type="match status" value="1"/>
</dbReference>
<dbReference type="InterPro" id="IPR020479">
    <property type="entry name" value="HD_metazoa"/>
</dbReference>
<feature type="domain" description="Homeobox" evidence="8">
    <location>
        <begin position="105"/>
        <end position="165"/>
    </location>
</feature>
<accession>A0AAV7JU30</accession>
<keyword evidence="2 5" id="KW-0238">DNA-binding</keyword>
<proteinExistence type="predicted"/>
<dbReference type="GO" id="GO:0003677">
    <property type="term" value="F:DNA binding"/>
    <property type="evidence" value="ECO:0007669"/>
    <property type="project" value="UniProtKB-UniRule"/>
</dbReference>
<feature type="region of interest" description="Disordered" evidence="7">
    <location>
        <begin position="21"/>
        <end position="49"/>
    </location>
</feature>
<feature type="DNA-binding region" description="Homeobox" evidence="5">
    <location>
        <begin position="107"/>
        <end position="166"/>
    </location>
</feature>
<dbReference type="Gene3D" id="1.10.10.60">
    <property type="entry name" value="Homeodomain-like"/>
    <property type="match status" value="1"/>
</dbReference>
<dbReference type="InterPro" id="IPR009057">
    <property type="entry name" value="Homeodomain-like_sf"/>
</dbReference>
<evidence type="ECO:0000313" key="10">
    <source>
        <dbReference type="Proteomes" id="UP001165289"/>
    </source>
</evidence>
<organism evidence="9 10">
    <name type="scientific">Oopsacas minuta</name>
    <dbReference type="NCBI Taxonomy" id="111878"/>
    <lineage>
        <taxon>Eukaryota</taxon>
        <taxon>Metazoa</taxon>
        <taxon>Porifera</taxon>
        <taxon>Hexactinellida</taxon>
        <taxon>Hexasterophora</taxon>
        <taxon>Lyssacinosida</taxon>
        <taxon>Leucopsacidae</taxon>
        <taxon>Oopsacas</taxon>
    </lineage>
</organism>
<dbReference type="Pfam" id="PF00046">
    <property type="entry name" value="Homeodomain"/>
    <property type="match status" value="1"/>
</dbReference>
<evidence type="ECO:0000256" key="1">
    <source>
        <dbReference type="ARBA" id="ARBA00004123"/>
    </source>
</evidence>
<dbReference type="PROSITE" id="PS00027">
    <property type="entry name" value="HOMEOBOX_1"/>
    <property type="match status" value="1"/>
</dbReference>
<dbReference type="InterPro" id="IPR001356">
    <property type="entry name" value="HD"/>
</dbReference>
<evidence type="ECO:0000313" key="9">
    <source>
        <dbReference type="EMBL" id="KAI6652208.1"/>
    </source>
</evidence>
<gene>
    <name evidence="9" type="ORF">LOD99_7225</name>
</gene>
<name>A0AAV7JU30_9METZ</name>
<dbReference type="InterPro" id="IPR017970">
    <property type="entry name" value="Homeobox_CS"/>
</dbReference>
<sequence>MSNSWKSSIFLIENLLSDRPRTPNSNCSSPLDRQPAKRPRFSDDDSPSHEIYQNINNNNLRMPIKRNYIYTNPLGMQGNLVYAQPITMNPMSYYMRTGAMYDVTGRKRKTRTVFTQDQTERLESCFSSHKYLCLADRLSLARELSLNEAQIKTWFQNRRTKLKKQLADTDEMYL</sequence>
<evidence type="ECO:0000259" key="8">
    <source>
        <dbReference type="PROSITE" id="PS50071"/>
    </source>
</evidence>
<dbReference type="EMBL" id="JAKMXF010000299">
    <property type="protein sequence ID" value="KAI6652208.1"/>
    <property type="molecule type" value="Genomic_DNA"/>
</dbReference>
<keyword evidence="4 5" id="KW-0539">Nucleus</keyword>
<evidence type="ECO:0000256" key="4">
    <source>
        <dbReference type="ARBA" id="ARBA00023242"/>
    </source>
</evidence>
<protein>
    <submittedName>
        <fullName evidence="9">BarH-like Homeodomain (HD) containing transcription factor</fullName>
    </submittedName>
</protein>
<dbReference type="PANTHER" id="PTHR24333:SF5">
    <property type="entry name" value="VENT HOMEOBOX"/>
    <property type="match status" value="1"/>
</dbReference>
<dbReference type="PRINTS" id="PR00024">
    <property type="entry name" value="HOMEOBOX"/>
</dbReference>
<reference evidence="9 10" key="1">
    <citation type="journal article" date="2023" name="BMC Biol.">
        <title>The compact genome of the sponge Oopsacas minuta (Hexactinellida) is lacking key metazoan core genes.</title>
        <authorList>
            <person name="Santini S."/>
            <person name="Schenkelaars Q."/>
            <person name="Jourda C."/>
            <person name="Duchesne M."/>
            <person name="Belahbib H."/>
            <person name="Rocher C."/>
            <person name="Selva M."/>
            <person name="Riesgo A."/>
            <person name="Vervoort M."/>
            <person name="Leys S.P."/>
            <person name="Kodjabachian L."/>
            <person name="Le Bivic A."/>
            <person name="Borchiellini C."/>
            <person name="Claverie J.M."/>
            <person name="Renard E."/>
        </authorList>
    </citation>
    <scope>NUCLEOTIDE SEQUENCE [LARGE SCALE GENOMIC DNA]</scope>
    <source>
        <strain evidence="9">SPO-2</strain>
    </source>
</reference>
<evidence type="ECO:0000256" key="6">
    <source>
        <dbReference type="RuleBase" id="RU000682"/>
    </source>
</evidence>
<evidence type="ECO:0000256" key="2">
    <source>
        <dbReference type="ARBA" id="ARBA00023125"/>
    </source>
</evidence>
<dbReference type="GO" id="GO:0005634">
    <property type="term" value="C:nucleus"/>
    <property type="evidence" value="ECO:0007669"/>
    <property type="project" value="UniProtKB-SubCell"/>
</dbReference>
<dbReference type="InterPro" id="IPR050848">
    <property type="entry name" value="Homeobox_TF"/>
</dbReference>
<evidence type="ECO:0000256" key="5">
    <source>
        <dbReference type="PROSITE-ProRule" id="PRU00108"/>
    </source>
</evidence>
<dbReference type="CDD" id="cd00086">
    <property type="entry name" value="homeodomain"/>
    <property type="match status" value="1"/>
</dbReference>
<dbReference type="Proteomes" id="UP001165289">
    <property type="component" value="Unassembled WGS sequence"/>
</dbReference>
<keyword evidence="3 5" id="KW-0371">Homeobox</keyword>
<comment type="subcellular location">
    <subcellularLocation>
        <location evidence="1 5 6">Nucleus</location>
    </subcellularLocation>
</comment>
<dbReference type="SMART" id="SM00389">
    <property type="entry name" value="HOX"/>
    <property type="match status" value="1"/>
</dbReference>
<dbReference type="AlphaFoldDB" id="A0AAV7JU30"/>
<feature type="compositionally biased region" description="Polar residues" evidence="7">
    <location>
        <begin position="22"/>
        <end position="31"/>
    </location>
</feature>
<dbReference type="GO" id="GO:0000981">
    <property type="term" value="F:DNA-binding transcription factor activity, RNA polymerase II-specific"/>
    <property type="evidence" value="ECO:0007669"/>
    <property type="project" value="InterPro"/>
</dbReference>
<evidence type="ECO:0000256" key="7">
    <source>
        <dbReference type="SAM" id="MobiDB-lite"/>
    </source>
</evidence>
<dbReference type="SUPFAM" id="SSF46689">
    <property type="entry name" value="Homeodomain-like"/>
    <property type="match status" value="1"/>
</dbReference>
<dbReference type="PANTHER" id="PTHR24333">
    <property type="entry name" value="HOMEO BOX HB9 LIKE A-RELATED"/>
    <property type="match status" value="1"/>
</dbReference>